<feature type="region of interest" description="Disordered" evidence="1">
    <location>
        <begin position="37"/>
        <end position="71"/>
    </location>
</feature>
<dbReference type="Gene3D" id="2.40.100.20">
    <property type="match status" value="1"/>
</dbReference>
<evidence type="ECO:0000259" key="3">
    <source>
        <dbReference type="Pfam" id="PF18050"/>
    </source>
</evidence>
<dbReference type="EMBL" id="VFQE01000001">
    <property type="protein sequence ID" value="TQN42497.1"/>
    <property type="molecule type" value="Genomic_DNA"/>
</dbReference>
<feature type="domain" description="Cyclophilin-like" evidence="3">
    <location>
        <begin position="78"/>
        <end position="186"/>
    </location>
</feature>
<dbReference type="InterPro" id="IPR041183">
    <property type="entry name" value="Cyclophilin-like"/>
</dbReference>
<name>A0A543PEL7_9ACTN</name>
<dbReference type="Proteomes" id="UP000319865">
    <property type="component" value="Unassembled WGS sequence"/>
</dbReference>
<feature type="compositionally biased region" description="Low complexity" evidence="1">
    <location>
        <begin position="56"/>
        <end position="67"/>
    </location>
</feature>
<dbReference type="Pfam" id="PF18050">
    <property type="entry name" value="Cyclophil_like2"/>
    <property type="match status" value="1"/>
</dbReference>
<proteinExistence type="predicted"/>
<organism evidence="4 5">
    <name type="scientific">Blastococcus colisei</name>
    <dbReference type="NCBI Taxonomy" id="1564162"/>
    <lineage>
        <taxon>Bacteria</taxon>
        <taxon>Bacillati</taxon>
        <taxon>Actinomycetota</taxon>
        <taxon>Actinomycetes</taxon>
        <taxon>Geodermatophilales</taxon>
        <taxon>Geodermatophilaceae</taxon>
        <taxon>Blastococcus</taxon>
    </lineage>
</organism>
<accession>A0A543PEL7</accession>
<reference evidence="4 5" key="1">
    <citation type="submission" date="2019-06" db="EMBL/GenBank/DDBJ databases">
        <title>Sequencing the genomes of 1000 actinobacteria strains.</title>
        <authorList>
            <person name="Klenk H.-P."/>
        </authorList>
    </citation>
    <scope>NUCLEOTIDE SEQUENCE [LARGE SCALE GENOMIC DNA]</scope>
    <source>
        <strain evidence="4 5">DSM 46837</strain>
    </source>
</reference>
<gene>
    <name evidence="4" type="ORF">FHU33_1899</name>
</gene>
<keyword evidence="5" id="KW-1185">Reference proteome</keyword>
<feature type="chain" id="PRO_5022096202" description="Cyclophilin-like domain-containing protein" evidence="2">
    <location>
        <begin position="36"/>
        <end position="190"/>
    </location>
</feature>
<evidence type="ECO:0000256" key="2">
    <source>
        <dbReference type="SAM" id="SignalP"/>
    </source>
</evidence>
<feature type="signal peptide" evidence="2">
    <location>
        <begin position="1"/>
        <end position="35"/>
    </location>
</feature>
<evidence type="ECO:0000313" key="5">
    <source>
        <dbReference type="Proteomes" id="UP000319865"/>
    </source>
</evidence>
<protein>
    <recommendedName>
        <fullName evidence="3">Cyclophilin-like domain-containing protein</fullName>
    </recommendedName>
</protein>
<evidence type="ECO:0000313" key="4">
    <source>
        <dbReference type="EMBL" id="TQN42497.1"/>
    </source>
</evidence>
<evidence type="ECO:0000256" key="1">
    <source>
        <dbReference type="SAM" id="MobiDB-lite"/>
    </source>
</evidence>
<comment type="caution">
    <text evidence="4">The sequence shown here is derived from an EMBL/GenBank/DDBJ whole genome shotgun (WGS) entry which is preliminary data.</text>
</comment>
<sequence>MPTDPSLSGHRQAAGRALVVATAALLALLATSACAADGSPPPAGHGTTGTGDEADPTATARSSTAAPQEDAVRIRLGIGGQEAIGTLEDNPVTRDLVSLLPVTVPMGDLFGREKPGPLPRALTGDVEPVFTYRIGQIAYWPPSHDIFVVYDGDGLRVPGPGLVPLGTVDTGLGVIAAAGDDFDMTIAVLD</sequence>
<dbReference type="SUPFAM" id="SSF50891">
    <property type="entry name" value="Cyclophilin-like"/>
    <property type="match status" value="1"/>
</dbReference>
<keyword evidence="2" id="KW-0732">Signal</keyword>
<dbReference type="AlphaFoldDB" id="A0A543PEL7"/>
<dbReference type="InterPro" id="IPR029000">
    <property type="entry name" value="Cyclophilin-like_dom_sf"/>
</dbReference>